<accession>A0A0F9AF55</accession>
<organism evidence="2">
    <name type="scientific">marine sediment metagenome</name>
    <dbReference type="NCBI Taxonomy" id="412755"/>
    <lineage>
        <taxon>unclassified sequences</taxon>
        <taxon>metagenomes</taxon>
        <taxon>ecological metagenomes</taxon>
    </lineage>
</organism>
<evidence type="ECO:0000313" key="2">
    <source>
        <dbReference type="EMBL" id="KKK96895.1"/>
    </source>
</evidence>
<dbReference type="Pfam" id="PF00226">
    <property type="entry name" value="DnaJ"/>
    <property type="match status" value="1"/>
</dbReference>
<dbReference type="PANTHER" id="PTHR44825">
    <property type="match status" value="1"/>
</dbReference>
<dbReference type="PANTHER" id="PTHR44825:SF1">
    <property type="entry name" value="DNAJ HOMOLOG SUBFAMILY C MEMBER 4"/>
    <property type="match status" value="1"/>
</dbReference>
<dbReference type="InterPro" id="IPR036869">
    <property type="entry name" value="J_dom_sf"/>
</dbReference>
<proteinExistence type="predicted"/>
<dbReference type="Gene3D" id="1.10.287.110">
    <property type="entry name" value="DnaJ domain"/>
    <property type="match status" value="1"/>
</dbReference>
<protein>
    <recommendedName>
        <fullName evidence="1">J domain-containing protein</fullName>
    </recommendedName>
</protein>
<dbReference type="SMART" id="SM00271">
    <property type="entry name" value="DnaJ"/>
    <property type="match status" value="1"/>
</dbReference>
<dbReference type="PROSITE" id="PS50076">
    <property type="entry name" value="DNAJ_2"/>
    <property type="match status" value="1"/>
</dbReference>
<gene>
    <name evidence="2" type="ORF">LCGC14_2658210</name>
</gene>
<evidence type="ECO:0000259" key="1">
    <source>
        <dbReference type="PROSITE" id="PS50076"/>
    </source>
</evidence>
<feature type="domain" description="J" evidence="1">
    <location>
        <begin position="89"/>
        <end position="147"/>
    </location>
</feature>
<reference evidence="2" key="1">
    <citation type="journal article" date="2015" name="Nature">
        <title>Complex archaea that bridge the gap between prokaryotes and eukaryotes.</title>
        <authorList>
            <person name="Spang A."/>
            <person name="Saw J.H."/>
            <person name="Jorgensen S.L."/>
            <person name="Zaremba-Niedzwiedzka K."/>
            <person name="Martijn J."/>
            <person name="Lind A.E."/>
            <person name="van Eijk R."/>
            <person name="Schleper C."/>
            <person name="Guy L."/>
            <person name="Ettema T.J."/>
        </authorList>
    </citation>
    <scope>NUCLEOTIDE SEQUENCE</scope>
</reference>
<dbReference type="EMBL" id="LAZR01046284">
    <property type="protein sequence ID" value="KKK96895.1"/>
    <property type="molecule type" value="Genomic_DNA"/>
</dbReference>
<comment type="caution">
    <text evidence="2">The sequence shown here is derived from an EMBL/GenBank/DDBJ whole genome shotgun (WGS) entry which is preliminary data.</text>
</comment>
<dbReference type="AlphaFoldDB" id="A0A0F9AF55"/>
<name>A0A0F9AF55_9ZZZZ</name>
<dbReference type="SUPFAM" id="SSF46565">
    <property type="entry name" value="Chaperone J-domain"/>
    <property type="match status" value="1"/>
</dbReference>
<dbReference type="InterPro" id="IPR001623">
    <property type="entry name" value="DnaJ_domain"/>
</dbReference>
<sequence length="147" mass="17608">MYSNGWKVSVISKVVQKSESTIYNYLQEEYDTIRFPVLKQEIKKALLQEDFQAFVMNLSYKDICLIRRKYYLYGWDKNSKIKAILEYFKHYSILGLFPDNLNQETIKKAFFRKAKKVHPDLNKEMHKSGEAFQEVHQAYTQLLEIHI</sequence>
<dbReference type="InterPro" id="IPR052763">
    <property type="entry name" value="DnaJ_C4"/>
</dbReference>